<evidence type="ECO:0000256" key="1">
    <source>
        <dbReference type="ARBA" id="ARBA00004123"/>
    </source>
</evidence>
<accession>A0A1L9SFJ1</accession>
<evidence type="ECO:0000313" key="10">
    <source>
        <dbReference type="EMBL" id="OJJ46045.1"/>
    </source>
</evidence>
<keyword evidence="11" id="KW-1185">Reference proteome</keyword>
<evidence type="ECO:0000256" key="8">
    <source>
        <dbReference type="SAM" id="MobiDB-lite"/>
    </source>
</evidence>
<proteinExistence type="predicted"/>
<keyword evidence="2" id="KW-0479">Metal-binding</keyword>
<keyword evidence="4" id="KW-0805">Transcription regulation</keyword>
<dbReference type="PROSITE" id="PS00463">
    <property type="entry name" value="ZN2_CY6_FUNGAL_1"/>
    <property type="match status" value="1"/>
</dbReference>
<sequence length="639" mass="71376">MEESPQPKRVKTACTGCRQQKARCDSHERPGRCSRCEKLDVDCVISEPFKREHKRQRLKELEQETDELKRKLQLQPATAQPAPISMPTAAAAEEKPNLRSPPESHLSSDSPYVSTDLPRVGIQTPLASIEGGASDEPAGRLADLTVSRSLNGITLTATEIDEIFDQYFQNYACFLPLLDPETTPNAYYTQCPLLFWAIIGVACRTYPQNPTLMSALAPKVIELGLVAGLSSASPLHIIPALVLIVTWPFPKNNAKPEPNFLLSGMLLHIAMANGMHIPMASHEFSKNKIQQYSAADIARRAELWAHCLIVYQRTCLIKGQPPRSSLHLGQETGYTNVLLQQLPPALAFRLRCYETVSRCCIAVTENGLRSMTIEQERSLDVILRGFEAEIVDLEAEAPNRNDKIIALSCRMFILVFHFFKNNTLRSSECLIRVASMACAVIEHVDELGKDFGLMVATPCHMFYGVMFASISLIRIFKSSGVNDIDVERARICYFASINIVRKMVVENNDTPSKAVSILQQLWNSSKAFRKSDGSEFVNLRLRSRMALSPIVDATWWWRDEFESTYRTMLPAESTNTEVPAIGDAIGGDLSTRSAERQEPFFIDEELLSELEWALSGDQLLLSASQTFDPLAWPSAGNQF</sequence>
<dbReference type="CDD" id="cd00067">
    <property type="entry name" value="GAL4"/>
    <property type="match status" value="1"/>
</dbReference>
<dbReference type="Proteomes" id="UP000184188">
    <property type="component" value="Unassembled WGS sequence"/>
</dbReference>
<dbReference type="PANTHER" id="PTHR31845">
    <property type="entry name" value="FINGER DOMAIN PROTEIN, PUTATIVE-RELATED"/>
    <property type="match status" value="1"/>
</dbReference>
<protein>
    <recommendedName>
        <fullName evidence="9">Zn(2)-C6 fungal-type domain-containing protein</fullName>
    </recommendedName>
</protein>
<evidence type="ECO:0000313" key="11">
    <source>
        <dbReference type="Proteomes" id="UP000184188"/>
    </source>
</evidence>
<evidence type="ECO:0000256" key="3">
    <source>
        <dbReference type="ARBA" id="ARBA00022833"/>
    </source>
</evidence>
<gene>
    <name evidence="10" type="ORF">ASPZODRAFT_133006</name>
</gene>
<dbReference type="FunFam" id="4.10.240.10:FF:000003">
    <property type="entry name" value="C6 transcription factor (Leu3)"/>
    <property type="match status" value="1"/>
</dbReference>
<dbReference type="Gene3D" id="4.10.240.10">
    <property type="entry name" value="Zn(2)-C6 fungal-type DNA-binding domain"/>
    <property type="match status" value="1"/>
</dbReference>
<evidence type="ECO:0000259" key="9">
    <source>
        <dbReference type="PROSITE" id="PS50048"/>
    </source>
</evidence>
<feature type="region of interest" description="Disordered" evidence="8">
    <location>
        <begin position="73"/>
        <end position="117"/>
    </location>
</feature>
<dbReference type="Pfam" id="PF00172">
    <property type="entry name" value="Zn_clus"/>
    <property type="match status" value="1"/>
</dbReference>
<dbReference type="SUPFAM" id="SSF57701">
    <property type="entry name" value="Zn2/Cys6 DNA-binding domain"/>
    <property type="match status" value="1"/>
</dbReference>
<dbReference type="RefSeq" id="XP_022580555.1">
    <property type="nucleotide sequence ID" value="XM_022723164.1"/>
</dbReference>
<feature type="domain" description="Zn(2)-C6 fungal-type" evidence="9">
    <location>
        <begin position="13"/>
        <end position="45"/>
    </location>
</feature>
<dbReference type="GO" id="GO:0001216">
    <property type="term" value="F:DNA-binding transcription activator activity"/>
    <property type="evidence" value="ECO:0007669"/>
    <property type="project" value="UniProtKB-ARBA"/>
</dbReference>
<keyword evidence="6" id="KW-0804">Transcription</keyword>
<keyword evidence="7" id="KW-0539">Nucleus</keyword>
<keyword evidence="5" id="KW-0238">DNA-binding</keyword>
<dbReference type="OrthoDB" id="3163292at2759"/>
<dbReference type="GO" id="GO:0000981">
    <property type="term" value="F:DNA-binding transcription factor activity, RNA polymerase II-specific"/>
    <property type="evidence" value="ECO:0007669"/>
    <property type="project" value="InterPro"/>
</dbReference>
<evidence type="ECO:0000256" key="4">
    <source>
        <dbReference type="ARBA" id="ARBA00023015"/>
    </source>
</evidence>
<dbReference type="CDD" id="cd12148">
    <property type="entry name" value="fungal_TF_MHR"/>
    <property type="match status" value="1"/>
</dbReference>
<dbReference type="InterPro" id="IPR036864">
    <property type="entry name" value="Zn2-C6_fun-type_DNA-bd_sf"/>
</dbReference>
<dbReference type="GO" id="GO:0008270">
    <property type="term" value="F:zinc ion binding"/>
    <property type="evidence" value="ECO:0007669"/>
    <property type="project" value="InterPro"/>
</dbReference>
<dbReference type="PANTHER" id="PTHR31845:SF21">
    <property type="entry name" value="REGULATORY PROTEIN LEU3"/>
    <property type="match status" value="1"/>
</dbReference>
<dbReference type="VEuPathDB" id="FungiDB:ASPZODRAFT_133006"/>
<evidence type="ECO:0000256" key="7">
    <source>
        <dbReference type="ARBA" id="ARBA00023242"/>
    </source>
</evidence>
<dbReference type="GO" id="GO:0005634">
    <property type="term" value="C:nucleus"/>
    <property type="evidence" value="ECO:0007669"/>
    <property type="project" value="UniProtKB-SubCell"/>
</dbReference>
<dbReference type="GO" id="GO:0000976">
    <property type="term" value="F:transcription cis-regulatory region binding"/>
    <property type="evidence" value="ECO:0007669"/>
    <property type="project" value="TreeGrafter"/>
</dbReference>
<dbReference type="GeneID" id="34609629"/>
<dbReference type="EMBL" id="KV878343">
    <property type="protein sequence ID" value="OJJ46045.1"/>
    <property type="molecule type" value="Genomic_DNA"/>
</dbReference>
<name>A0A1L9SFJ1_9EURO</name>
<dbReference type="PROSITE" id="PS50048">
    <property type="entry name" value="ZN2_CY6_FUNGAL_2"/>
    <property type="match status" value="1"/>
</dbReference>
<dbReference type="InterPro" id="IPR001138">
    <property type="entry name" value="Zn2Cys6_DnaBD"/>
</dbReference>
<reference evidence="11" key="1">
    <citation type="journal article" date="2017" name="Genome Biol.">
        <title>Comparative genomics reveals high biological diversity and specific adaptations in the industrially and medically important fungal genus Aspergillus.</title>
        <authorList>
            <person name="de Vries R.P."/>
            <person name="Riley R."/>
            <person name="Wiebenga A."/>
            <person name="Aguilar-Osorio G."/>
            <person name="Amillis S."/>
            <person name="Uchima C.A."/>
            <person name="Anderluh G."/>
            <person name="Asadollahi M."/>
            <person name="Askin M."/>
            <person name="Barry K."/>
            <person name="Battaglia E."/>
            <person name="Bayram O."/>
            <person name="Benocci T."/>
            <person name="Braus-Stromeyer S.A."/>
            <person name="Caldana C."/>
            <person name="Canovas D."/>
            <person name="Cerqueira G.C."/>
            <person name="Chen F."/>
            <person name="Chen W."/>
            <person name="Choi C."/>
            <person name="Clum A."/>
            <person name="Dos Santos R.A."/>
            <person name="Damasio A.R."/>
            <person name="Diallinas G."/>
            <person name="Emri T."/>
            <person name="Fekete E."/>
            <person name="Flipphi M."/>
            <person name="Freyberg S."/>
            <person name="Gallo A."/>
            <person name="Gournas C."/>
            <person name="Habgood R."/>
            <person name="Hainaut M."/>
            <person name="Harispe M.L."/>
            <person name="Henrissat B."/>
            <person name="Hilden K.S."/>
            <person name="Hope R."/>
            <person name="Hossain A."/>
            <person name="Karabika E."/>
            <person name="Karaffa L."/>
            <person name="Karanyi Z."/>
            <person name="Krasevec N."/>
            <person name="Kuo A."/>
            <person name="Kusch H."/>
            <person name="LaButti K."/>
            <person name="Lagendijk E.L."/>
            <person name="Lapidus A."/>
            <person name="Levasseur A."/>
            <person name="Lindquist E."/>
            <person name="Lipzen A."/>
            <person name="Logrieco A.F."/>
            <person name="MacCabe A."/>
            <person name="Maekelae M.R."/>
            <person name="Malavazi I."/>
            <person name="Melin P."/>
            <person name="Meyer V."/>
            <person name="Mielnichuk N."/>
            <person name="Miskei M."/>
            <person name="Molnar A.P."/>
            <person name="Mule G."/>
            <person name="Ngan C.Y."/>
            <person name="Orejas M."/>
            <person name="Orosz E."/>
            <person name="Ouedraogo J.P."/>
            <person name="Overkamp K.M."/>
            <person name="Park H.-S."/>
            <person name="Perrone G."/>
            <person name="Piumi F."/>
            <person name="Punt P.J."/>
            <person name="Ram A.F."/>
            <person name="Ramon A."/>
            <person name="Rauscher S."/>
            <person name="Record E."/>
            <person name="Riano-Pachon D.M."/>
            <person name="Robert V."/>
            <person name="Roehrig J."/>
            <person name="Ruller R."/>
            <person name="Salamov A."/>
            <person name="Salih N.S."/>
            <person name="Samson R.A."/>
            <person name="Sandor E."/>
            <person name="Sanguinetti M."/>
            <person name="Schuetze T."/>
            <person name="Sepcic K."/>
            <person name="Shelest E."/>
            <person name="Sherlock G."/>
            <person name="Sophianopoulou V."/>
            <person name="Squina F.M."/>
            <person name="Sun H."/>
            <person name="Susca A."/>
            <person name="Todd R.B."/>
            <person name="Tsang A."/>
            <person name="Unkles S.E."/>
            <person name="van de Wiele N."/>
            <person name="van Rossen-Uffink D."/>
            <person name="Oliveira J.V."/>
            <person name="Vesth T.C."/>
            <person name="Visser J."/>
            <person name="Yu J.-H."/>
            <person name="Zhou M."/>
            <person name="Andersen M.R."/>
            <person name="Archer D.B."/>
            <person name="Baker S.E."/>
            <person name="Benoit I."/>
            <person name="Brakhage A.A."/>
            <person name="Braus G.H."/>
            <person name="Fischer R."/>
            <person name="Frisvad J.C."/>
            <person name="Goldman G.H."/>
            <person name="Houbraken J."/>
            <person name="Oakley B."/>
            <person name="Pocsi I."/>
            <person name="Scazzocchio C."/>
            <person name="Seiboth B."/>
            <person name="vanKuyk P.A."/>
            <person name="Wortman J."/>
            <person name="Dyer P.S."/>
            <person name="Grigoriev I.V."/>
        </authorList>
    </citation>
    <scope>NUCLEOTIDE SEQUENCE [LARGE SCALE GENOMIC DNA]</scope>
    <source>
        <strain evidence="11">CBS 506.65</strain>
    </source>
</reference>
<dbReference type="InterPro" id="IPR051089">
    <property type="entry name" value="prtT"/>
</dbReference>
<dbReference type="SMART" id="SM00066">
    <property type="entry name" value="GAL4"/>
    <property type="match status" value="1"/>
</dbReference>
<evidence type="ECO:0000256" key="6">
    <source>
        <dbReference type="ARBA" id="ARBA00023163"/>
    </source>
</evidence>
<keyword evidence="3" id="KW-0862">Zinc</keyword>
<organism evidence="10 11">
    <name type="scientific">Penicilliopsis zonata CBS 506.65</name>
    <dbReference type="NCBI Taxonomy" id="1073090"/>
    <lineage>
        <taxon>Eukaryota</taxon>
        <taxon>Fungi</taxon>
        <taxon>Dikarya</taxon>
        <taxon>Ascomycota</taxon>
        <taxon>Pezizomycotina</taxon>
        <taxon>Eurotiomycetes</taxon>
        <taxon>Eurotiomycetidae</taxon>
        <taxon>Eurotiales</taxon>
        <taxon>Aspergillaceae</taxon>
        <taxon>Penicilliopsis</taxon>
    </lineage>
</organism>
<dbReference type="AlphaFoldDB" id="A0A1L9SFJ1"/>
<evidence type="ECO:0000256" key="5">
    <source>
        <dbReference type="ARBA" id="ARBA00023125"/>
    </source>
</evidence>
<evidence type="ECO:0000256" key="2">
    <source>
        <dbReference type="ARBA" id="ARBA00022723"/>
    </source>
</evidence>
<comment type="subcellular location">
    <subcellularLocation>
        <location evidence="1">Nucleus</location>
    </subcellularLocation>
</comment>